<dbReference type="EMBL" id="BLBC01000008">
    <property type="protein sequence ID" value="GET46144.1"/>
    <property type="molecule type" value="Genomic_DNA"/>
</dbReference>
<evidence type="ECO:0000313" key="2">
    <source>
        <dbReference type="Proteomes" id="UP000398217"/>
    </source>
</evidence>
<sequence length="315" mass="36466">MKRCILSLFALSLIVSCSKDNTDGGQPIEETVVLPKKVVEHYTRINRENGVESEIPYVQEENYEIVNNKVLSATFNLFENKVQIASSKFTTTYENNLPKTSTTIDLLKKKEKETSTLKYANGKLIEEVQEQQTDNAKIVNTTLYKYSGDKLVEIQNTRSDSGLKLPQKITFTYPSATEIKKVEASSYISGDKEIPQTNTTTYTLDAEKRVVKSVEESDDSTIVEEYQYDNKNNYRLRPITFVVHPDYFINEKFMKNNLLSKKRTYTDKQNSQHNETETTTYTYQYNDKDYPTRIEEVYKSSRETNSKTKTTEITY</sequence>
<evidence type="ECO:0008006" key="3">
    <source>
        <dbReference type="Google" id="ProtNLM"/>
    </source>
</evidence>
<dbReference type="OrthoDB" id="1444189at2"/>
<dbReference type="AlphaFoldDB" id="A0A5M4B956"/>
<evidence type="ECO:0000313" key="1">
    <source>
        <dbReference type="EMBL" id="GET46144.1"/>
    </source>
</evidence>
<dbReference type="Proteomes" id="UP000398217">
    <property type="component" value="Unassembled WGS sequence"/>
</dbReference>
<name>A0A5M4B956_9FLAO</name>
<comment type="caution">
    <text evidence="1">The sequence shown here is derived from an EMBL/GenBank/DDBJ whole genome shotgun (WGS) entry which is preliminary data.</text>
</comment>
<dbReference type="RefSeq" id="WP_155284777.1">
    <property type="nucleotide sequence ID" value="NZ_BLBC01000008.1"/>
</dbReference>
<reference evidence="2" key="1">
    <citation type="journal article" date="2020" name="Int. J. Syst. Evol. Microbiol.">
        <title>Capnocytophaga felis sp. nov. isolated from the feline oral cavity.</title>
        <authorList>
            <person name="Suzuki M."/>
            <person name="Umeda K."/>
            <person name="Kimura M."/>
            <person name="Imaoka K."/>
            <person name="Morikawa S."/>
            <person name="Maeda K."/>
        </authorList>
    </citation>
    <scope>NUCLEOTIDE SEQUENCE [LARGE SCALE GENOMIC DNA]</scope>
    <source>
        <strain evidence="2">KC07070</strain>
    </source>
</reference>
<organism evidence="1 2">
    <name type="scientific">Capnocytophaga felis</name>
    <dbReference type="NCBI Taxonomy" id="2267611"/>
    <lineage>
        <taxon>Bacteria</taxon>
        <taxon>Pseudomonadati</taxon>
        <taxon>Bacteroidota</taxon>
        <taxon>Flavobacteriia</taxon>
        <taxon>Flavobacteriales</taxon>
        <taxon>Flavobacteriaceae</taxon>
        <taxon>Capnocytophaga</taxon>
    </lineage>
</organism>
<protein>
    <recommendedName>
        <fullName evidence="3">DUF4595 domain-containing protein</fullName>
    </recommendedName>
</protein>
<keyword evidence="2" id="KW-1185">Reference proteome</keyword>
<accession>A0A5M4B956</accession>
<dbReference type="PROSITE" id="PS51257">
    <property type="entry name" value="PROKAR_LIPOPROTEIN"/>
    <property type="match status" value="1"/>
</dbReference>
<gene>
    <name evidence="1" type="ORF">RCZ01_14460</name>
</gene>
<proteinExistence type="predicted"/>